<dbReference type="SUPFAM" id="SSF50911">
    <property type="entry name" value="Mannose 6-phosphate receptor domain"/>
    <property type="match status" value="3"/>
</dbReference>
<dbReference type="PROSITE" id="PS51914">
    <property type="entry name" value="MRH"/>
    <property type="match status" value="3"/>
</dbReference>
<dbReference type="InterPro" id="IPR009011">
    <property type="entry name" value="Man6P_isomerase_rcpt-bd_dom_sf"/>
</dbReference>
<feature type="region of interest" description="Disordered" evidence="8">
    <location>
        <begin position="338"/>
        <end position="383"/>
    </location>
</feature>
<dbReference type="GO" id="GO:0000139">
    <property type="term" value="C:Golgi membrane"/>
    <property type="evidence" value="ECO:0007669"/>
    <property type="project" value="UniProtKB-SubCell"/>
</dbReference>
<dbReference type="PANTHER" id="PTHR15071:SF0">
    <property type="entry name" value="MANNOSE 6-PHOSPHATE RECEPTOR-LIKE PROTEIN 1"/>
    <property type="match status" value="1"/>
</dbReference>
<evidence type="ECO:0000256" key="8">
    <source>
        <dbReference type="SAM" id="MobiDB-lite"/>
    </source>
</evidence>
<organism evidence="11">
    <name type="scientific">Vannella robusta</name>
    <dbReference type="NCBI Taxonomy" id="1487602"/>
    <lineage>
        <taxon>Eukaryota</taxon>
        <taxon>Amoebozoa</taxon>
        <taxon>Discosea</taxon>
        <taxon>Flabellinia</taxon>
        <taxon>Vannellidae</taxon>
        <taxon>Vannella</taxon>
    </lineage>
</organism>
<evidence type="ECO:0000256" key="6">
    <source>
        <dbReference type="ARBA" id="ARBA00023136"/>
    </source>
</evidence>
<keyword evidence="4 9" id="KW-0732">Signal</keyword>
<feature type="compositionally biased region" description="Pro residues" evidence="8">
    <location>
        <begin position="344"/>
        <end position="364"/>
    </location>
</feature>
<evidence type="ECO:0000256" key="1">
    <source>
        <dbReference type="ARBA" id="ARBA00004308"/>
    </source>
</evidence>
<evidence type="ECO:0000256" key="3">
    <source>
        <dbReference type="ARBA" id="ARBA00022692"/>
    </source>
</evidence>
<dbReference type="PANTHER" id="PTHR15071">
    <property type="entry name" value="MANNOSE-6-PHOSPHATE RECEPTOR FAMILY MEMBER"/>
    <property type="match status" value="1"/>
</dbReference>
<comment type="subcellular location">
    <subcellularLocation>
        <location evidence="1">Endomembrane system</location>
    </subcellularLocation>
</comment>
<dbReference type="GO" id="GO:0010008">
    <property type="term" value="C:endosome membrane"/>
    <property type="evidence" value="ECO:0007669"/>
    <property type="project" value="UniProtKB-SubCell"/>
</dbReference>
<feature type="chain" id="PRO_5031161179" description="MRH domain-containing protein" evidence="9">
    <location>
        <begin position="24"/>
        <end position="535"/>
    </location>
</feature>
<dbReference type="InterPro" id="IPR044865">
    <property type="entry name" value="MRH_dom"/>
</dbReference>
<evidence type="ECO:0000259" key="10">
    <source>
        <dbReference type="PROSITE" id="PS51914"/>
    </source>
</evidence>
<dbReference type="GO" id="GO:0007041">
    <property type="term" value="P:lysosomal transport"/>
    <property type="evidence" value="ECO:0007669"/>
    <property type="project" value="InterPro"/>
</dbReference>
<sequence length="535" mass="57298">MEQHDKFFVCFGAVALLLHSVAAFDTCSYTNAQGETWDLSSLAYNPTEESPAGYSITSSINTYYVNFCAAVSNVNASSCNTASQTGACQEVSGSFFHPLGEVQDSSFVDYVSDGMYEPGIGIQYATGEYCPTFNVTRTSTIYVACDPSTEAGELYSVSENQCAYTFYFRSVAGCGTGYIPPSTPSECVYEVGTNVFDLSALTYSPALPSPDGYSIDDSAGHTYYLNFCDEVSTSLDGCNPGDTESAVCQQSGGFFYPSGQVTNTTVVDFIPKGALTHGIGLEYTDGQYCPNYGENRTTTVYVGCDPTSVGELVSASSFLCRYTLYFKSKYGCPNLSPSSSPSSIPSPSPSPSRTPSSSPIPSPSPSTSLSPSPSPSQASGSGTGNACEYINNNGTLWNLSYAAYDPSGVIPSTYNLNSYYYVNFCEEIGLPTGYDCNSVQPSGACLVENAYESYSAGNCNDYSFQDFIPNEKYHSGIGLVYNNGESCNDRELFSTVVNVACDVTAGTGELYYVYQASTCRWVYEFKSIYGCGVQI</sequence>
<keyword evidence="2" id="KW-0813">Transport</keyword>
<dbReference type="AlphaFoldDB" id="A0A7S4I612"/>
<accession>A0A7S4I612</accession>
<keyword evidence="3" id="KW-0812">Transmembrane</keyword>
<name>A0A7S4I612_9EUKA</name>
<dbReference type="SMART" id="SM01404">
    <property type="entry name" value="CIMR"/>
    <property type="match status" value="2"/>
</dbReference>
<dbReference type="Gene3D" id="2.70.130.10">
    <property type="entry name" value="Mannose-6-phosphate receptor binding domain"/>
    <property type="match status" value="3"/>
</dbReference>
<proteinExistence type="predicted"/>
<evidence type="ECO:0000256" key="9">
    <source>
        <dbReference type="SAM" id="SignalP"/>
    </source>
</evidence>
<reference evidence="11" key="1">
    <citation type="submission" date="2021-01" db="EMBL/GenBank/DDBJ databases">
        <authorList>
            <person name="Corre E."/>
            <person name="Pelletier E."/>
            <person name="Niang G."/>
            <person name="Scheremetjew M."/>
            <person name="Finn R."/>
            <person name="Kale V."/>
            <person name="Holt S."/>
            <person name="Cochrane G."/>
            <person name="Meng A."/>
            <person name="Brown T."/>
            <person name="Cohen L."/>
        </authorList>
    </citation>
    <scope>NUCLEOTIDE SEQUENCE</scope>
    <source>
        <strain evidence="11">DIVA3 518/3/11/1/6</strain>
    </source>
</reference>
<evidence type="ECO:0000256" key="2">
    <source>
        <dbReference type="ARBA" id="ARBA00022448"/>
    </source>
</evidence>
<feature type="signal peptide" evidence="9">
    <location>
        <begin position="1"/>
        <end position="23"/>
    </location>
</feature>
<keyword evidence="5" id="KW-1133">Transmembrane helix</keyword>
<dbReference type="InterPro" id="IPR000479">
    <property type="entry name" value="CIMR_rpt"/>
</dbReference>
<protein>
    <recommendedName>
        <fullName evidence="10">MRH domain-containing protein</fullName>
    </recommendedName>
</protein>
<gene>
    <name evidence="11" type="ORF">VSP0166_LOCUS8616</name>
</gene>
<feature type="domain" description="MRH" evidence="10">
    <location>
        <begin position="25"/>
        <end position="176"/>
    </location>
</feature>
<dbReference type="GO" id="GO:0038023">
    <property type="term" value="F:signaling receptor activity"/>
    <property type="evidence" value="ECO:0007669"/>
    <property type="project" value="InterPro"/>
</dbReference>
<dbReference type="EMBL" id="HBKP01012286">
    <property type="protein sequence ID" value="CAE2219735.1"/>
    <property type="molecule type" value="Transcribed_RNA"/>
</dbReference>
<evidence type="ECO:0000256" key="7">
    <source>
        <dbReference type="ARBA" id="ARBA00023157"/>
    </source>
</evidence>
<keyword evidence="6" id="KW-0472">Membrane</keyword>
<feature type="domain" description="MRH" evidence="10">
    <location>
        <begin position="385"/>
        <end position="533"/>
    </location>
</feature>
<evidence type="ECO:0000256" key="4">
    <source>
        <dbReference type="ARBA" id="ARBA00022729"/>
    </source>
</evidence>
<evidence type="ECO:0000313" key="11">
    <source>
        <dbReference type="EMBL" id="CAE2219735.1"/>
    </source>
</evidence>
<keyword evidence="7" id="KW-1015">Disulfide bond</keyword>
<feature type="domain" description="MRH" evidence="10">
    <location>
        <begin position="185"/>
        <end position="334"/>
    </location>
</feature>
<dbReference type="GO" id="GO:0005537">
    <property type="term" value="F:D-mannose binding"/>
    <property type="evidence" value="ECO:0007669"/>
    <property type="project" value="InterPro"/>
</dbReference>
<dbReference type="Pfam" id="PF00878">
    <property type="entry name" value="CIMR"/>
    <property type="match status" value="2"/>
</dbReference>
<evidence type="ECO:0000256" key="5">
    <source>
        <dbReference type="ARBA" id="ARBA00022989"/>
    </source>
</evidence>